<protein>
    <recommendedName>
        <fullName evidence="4">Aminotransferase</fullName>
        <ecNumber evidence="4">2.6.1.-</ecNumber>
    </recommendedName>
</protein>
<dbReference type="InterPro" id="IPR015424">
    <property type="entry name" value="PyrdxlP-dep_Trfase"/>
</dbReference>
<dbReference type="STRING" id="262209.AWH69_14290"/>
<feature type="domain" description="Aminotransferase class I/classII large" evidence="5">
    <location>
        <begin position="39"/>
        <end position="388"/>
    </location>
</feature>
<dbReference type="PROSITE" id="PS00105">
    <property type="entry name" value="AA_TRANSFER_CLASS_1"/>
    <property type="match status" value="1"/>
</dbReference>
<dbReference type="RefSeq" id="WP_068277353.1">
    <property type="nucleotide sequence ID" value="NZ_LQZG01000004.1"/>
</dbReference>
<evidence type="ECO:0000256" key="1">
    <source>
        <dbReference type="ARBA" id="ARBA00001933"/>
    </source>
</evidence>
<dbReference type="InterPro" id="IPR019880">
    <property type="entry name" value="OxyQ"/>
</dbReference>
<dbReference type="InterPro" id="IPR015422">
    <property type="entry name" value="PyrdxlP-dep_Trfase_small"/>
</dbReference>
<keyword evidence="7" id="KW-1185">Reference proteome</keyword>
<dbReference type="PANTHER" id="PTHR42832:SF3">
    <property type="entry name" value="L-GLUTAMINE--4-(METHYLSULFANYL)-2-OXOBUTANOATE AMINOTRANSFERASE"/>
    <property type="match status" value="1"/>
</dbReference>
<evidence type="ECO:0000256" key="4">
    <source>
        <dbReference type="RuleBase" id="RU000481"/>
    </source>
</evidence>
<comment type="cofactor">
    <cofactor evidence="1 4">
        <name>pyridoxal 5'-phosphate</name>
        <dbReference type="ChEBI" id="CHEBI:597326"/>
    </cofactor>
</comment>
<name>A0A176Q9Z2_9MICO</name>
<dbReference type="Gene3D" id="3.90.1150.10">
    <property type="entry name" value="Aspartate Aminotransferase, domain 1"/>
    <property type="match status" value="1"/>
</dbReference>
<dbReference type="EC" id="2.6.1.-" evidence="4"/>
<reference evidence="6 7" key="1">
    <citation type="submission" date="2016-01" db="EMBL/GenBank/DDBJ databases">
        <title>Janibacter melonis strain CD11_4 genome sequencing and assembly.</title>
        <authorList>
            <person name="Nair G.R."/>
            <person name="Kaur G."/>
            <person name="Chander A.M."/>
            <person name="Mayilraj S."/>
        </authorList>
    </citation>
    <scope>NUCLEOTIDE SEQUENCE [LARGE SCALE GENOMIC DNA]</scope>
    <source>
        <strain evidence="6 7">CD11-4</strain>
    </source>
</reference>
<dbReference type="EMBL" id="LQZG01000004">
    <property type="protein sequence ID" value="OAB86495.1"/>
    <property type="molecule type" value="Genomic_DNA"/>
</dbReference>
<gene>
    <name evidence="6" type="ORF">AWH69_14290</name>
</gene>
<keyword evidence="2 4" id="KW-0032">Aminotransferase</keyword>
<dbReference type="InterPro" id="IPR050881">
    <property type="entry name" value="LL-DAP_aminotransferase"/>
</dbReference>
<comment type="similarity">
    <text evidence="4">Belongs to the class-I pyridoxal-phosphate-dependent aminotransferase family.</text>
</comment>
<dbReference type="Pfam" id="PF00155">
    <property type="entry name" value="Aminotran_1_2"/>
    <property type="match status" value="1"/>
</dbReference>
<comment type="caution">
    <text evidence="6">The sequence shown here is derived from an EMBL/GenBank/DDBJ whole genome shotgun (WGS) entry which is preliminary data.</text>
</comment>
<evidence type="ECO:0000259" key="5">
    <source>
        <dbReference type="Pfam" id="PF00155"/>
    </source>
</evidence>
<dbReference type="NCBIfam" id="TIGR03539">
    <property type="entry name" value="DapC_actino"/>
    <property type="match status" value="1"/>
</dbReference>
<dbReference type="GO" id="GO:0030170">
    <property type="term" value="F:pyridoxal phosphate binding"/>
    <property type="evidence" value="ECO:0007669"/>
    <property type="project" value="InterPro"/>
</dbReference>
<dbReference type="InterPro" id="IPR004838">
    <property type="entry name" value="NHTrfase_class1_PyrdxlP-BS"/>
</dbReference>
<evidence type="ECO:0000256" key="2">
    <source>
        <dbReference type="ARBA" id="ARBA00022576"/>
    </source>
</evidence>
<dbReference type="InterPro" id="IPR015421">
    <property type="entry name" value="PyrdxlP-dep_Trfase_major"/>
</dbReference>
<proteinExistence type="inferred from homology"/>
<keyword evidence="3 4" id="KW-0808">Transferase</keyword>
<dbReference type="Proteomes" id="UP000076976">
    <property type="component" value="Unassembled WGS sequence"/>
</dbReference>
<sequence length="390" mass="40843">MTTASGLSGLPDFPWDSLAPLKERARAFSGADQAQGDGLVDLSVGTPVDSTPTVVQDALRAAADAPGYPQTYGTPPLREAVSAWFARRRGAPDVDPDGVLPTIGSKELVAWLPTLLGIGAGESVVFPTVAYPTYDVGARIAGATPVPADATTALGPVSGASAPRLMWLNSPSNPTGRVLGVEHLRKVVRWARERGVVVASDECYAELDWRSEQERGQSYDELPTTPSILDPRVCEGSHEGLLAVYSTSKQSNLAGYRAAFVAGDPALVRRVLEVRKHAGMIVPAPVQSALAAAVSDDAHVAEQRARYAARRGVLLPAVQAFGLRVEDSAAGLYLWATADEPAATTLRRLSDRGVLVAPGTFYGASGAHHVRIALTATDAQIAAAAARLTA</sequence>
<accession>A0A176Q9Z2</accession>
<evidence type="ECO:0000313" key="6">
    <source>
        <dbReference type="EMBL" id="OAB86495.1"/>
    </source>
</evidence>
<dbReference type="PANTHER" id="PTHR42832">
    <property type="entry name" value="AMINO ACID AMINOTRANSFERASE"/>
    <property type="match status" value="1"/>
</dbReference>
<dbReference type="Gene3D" id="3.40.640.10">
    <property type="entry name" value="Type I PLP-dependent aspartate aminotransferase-like (Major domain)"/>
    <property type="match status" value="1"/>
</dbReference>
<dbReference type="InterPro" id="IPR004839">
    <property type="entry name" value="Aminotransferase_I/II_large"/>
</dbReference>
<organism evidence="6 7">
    <name type="scientific">Janibacter melonis</name>
    <dbReference type="NCBI Taxonomy" id="262209"/>
    <lineage>
        <taxon>Bacteria</taxon>
        <taxon>Bacillati</taxon>
        <taxon>Actinomycetota</taxon>
        <taxon>Actinomycetes</taxon>
        <taxon>Micrococcales</taxon>
        <taxon>Intrasporangiaceae</taxon>
        <taxon>Janibacter</taxon>
    </lineage>
</organism>
<dbReference type="AlphaFoldDB" id="A0A176Q9Z2"/>
<dbReference type="GO" id="GO:0008483">
    <property type="term" value="F:transaminase activity"/>
    <property type="evidence" value="ECO:0007669"/>
    <property type="project" value="UniProtKB-KW"/>
</dbReference>
<dbReference type="SUPFAM" id="SSF53383">
    <property type="entry name" value="PLP-dependent transferases"/>
    <property type="match status" value="1"/>
</dbReference>
<dbReference type="CDD" id="cd00609">
    <property type="entry name" value="AAT_like"/>
    <property type="match status" value="1"/>
</dbReference>
<evidence type="ECO:0000256" key="3">
    <source>
        <dbReference type="ARBA" id="ARBA00022679"/>
    </source>
</evidence>
<evidence type="ECO:0000313" key="7">
    <source>
        <dbReference type="Proteomes" id="UP000076976"/>
    </source>
</evidence>